<organism evidence="4">
    <name type="scientific">Microscilla sp. PRE1</name>
    <dbReference type="NCBI Taxonomy" id="155537"/>
    <lineage>
        <taxon>Bacteria</taxon>
        <taxon>Pseudomonadati</taxon>
        <taxon>Bacteroidota</taxon>
        <taxon>Cytophagia</taxon>
        <taxon>Cytophagales</taxon>
        <taxon>Microscillaceae</taxon>
        <taxon>Microscilla</taxon>
    </lineage>
</organism>
<dbReference type="EMBL" id="AF339846">
    <property type="protein sequence ID" value="AAK62855.1"/>
    <property type="molecule type" value="Genomic_DNA"/>
</dbReference>
<feature type="domain" description="Sulfatase N-terminal" evidence="3">
    <location>
        <begin position="33"/>
        <end position="402"/>
    </location>
</feature>
<dbReference type="SUPFAM" id="SSF53649">
    <property type="entry name" value="Alkaline phosphatase-like"/>
    <property type="match status" value="1"/>
</dbReference>
<reference evidence="4" key="1">
    <citation type="journal article" date="2001" name="Appl. Environ. Microbiol.">
        <title>Sequence analysis of a 101-kilobase plasmid required for agar degradation by a Microscilla isolate.</title>
        <authorList>
            <person name="Zhong Z."/>
            <person name="Toukdarian A."/>
            <person name="Helinski D."/>
            <person name="Knauf V."/>
            <person name="Sykes S."/>
            <person name="Wilkinson J.E."/>
            <person name="O'Bryne C."/>
            <person name="Shea T."/>
            <person name="DeLoughery C."/>
            <person name="Caspi R."/>
        </authorList>
    </citation>
    <scope>NUCLEOTIDE SEQUENCE</scope>
    <source>
        <strain evidence="4">PRE1</strain>
        <plasmid evidence="4">pSD15</plasmid>
    </source>
</reference>
<evidence type="ECO:0000313" key="4">
    <source>
        <dbReference type="EMBL" id="AAK62855.1"/>
    </source>
</evidence>
<evidence type="ECO:0000256" key="2">
    <source>
        <dbReference type="ARBA" id="ARBA00022801"/>
    </source>
</evidence>
<dbReference type="AlphaFoldDB" id="Q93P98"/>
<keyword evidence="2" id="KW-0378">Hydrolase</keyword>
<accession>Q93P98</accession>
<dbReference type="PANTHER" id="PTHR43751:SF7">
    <property type="entry name" value="ARYLSULPHATASE A"/>
    <property type="match status" value="1"/>
</dbReference>
<dbReference type="Pfam" id="PF00884">
    <property type="entry name" value="Sulfatase"/>
    <property type="match status" value="1"/>
</dbReference>
<protein>
    <submittedName>
        <fullName evidence="4">MS133, putative arylsulfatase</fullName>
    </submittedName>
</protein>
<proteinExistence type="inferred from homology"/>
<geneLocation type="plasmid" evidence="4">
    <name>pSD15</name>
</geneLocation>
<dbReference type="CDD" id="cd16143">
    <property type="entry name" value="ARS_like"/>
    <property type="match status" value="1"/>
</dbReference>
<evidence type="ECO:0000259" key="3">
    <source>
        <dbReference type="Pfam" id="PF00884"/>
    </source>
</evidence>
<dbReference type="GO" id="GO:0016787">
    <property type="term" value="F:hydrolase activity"/>
    <property type="evidence" value="ECO:0007669"/>
    <property type="project" value="UniProtKB-KW"/>
</dbReference>
<dbReference type="PROSITE" id="PS00523">
    <property type="entry name" value="SULFATASE_1"/>
    <property type="match status" value="1"/>
</dbReference>
<dbReference type="InterPro" id="IPR024607">
    <property type="entry name" value="Sulfatase_CS"/>
</dbReference>
<keyword evidence="4" id="KW-0614">Plasmid</keyword>
<sequence>MHFMKNLTFLIVAGLFFTQLISCNEAPSKPDKPNIVIIYLDDLGYGDLSAYGATELHTPNMDRLANEGIKFTSGYATSATCTPSRYGLLTGVYPWRDEKAKILPGSAPLIISTEQETIPKMLKRAGYYTGIVGKWHLGLGAGDVNWNEYIAPGPNEVGFDESYILAATQDRVPTVYIENGYVDGLDKDDPIQVSYKENFEGEPTGLENPELLTIKWHHGHNNSIVNGIPRIGFMKGGDAAKWSDVDMADHFLAKAQNYVKENKNRPFFLYYALRQPHVPRTPHPRFVGKSGMGPRGDVILEADWCIGEFMKTLEEEGILENTLIIFSSDNGPVLNDGYYDDAVEKLGDHTPAGELRGGKYSLFEAGTRVPFMTYWKGTIKPQISDALVCQIDLLASLADLVNVDAEASDSQNLMETFLGKSKSGRENLVIEAVSRTALRSGDWVMIPPYNGKKVNTQVNIEYGIDENFQLYNLKNDLSQQQNLAAQRPDKLEELINTFEQIRGEEWKSDLSY</sequence>
<evidence type="ECO:0000256" key="1">
    <source>
        <dbReference type="ARBA" id="ARBA00008779"/>
    </source>
</evidence>
<dbReference type="Gene3D" id="3.30.1120.10">
    <property type="match status" value="1"/>
</dbReference>
<dbReference type="InterPro" id="IPR052701">
    <property type="entry name" value="GAG_Ulvan_Degrading_Sulfatases"/>
</dbReference>
<comment type="similarity">
    <text evidence="1">Belongs to the sulfatase family.</text>
</comment>
<dbReference type="PROSITE" id="PS00149">
    <property type="entry name" value="SULFATASE_2"/>
    <property type="match status" value="1"/>
</dbReference>
<dbReference type="InterPro" id="IPR017850">
    <property type="entry name" value="Alkaline_phosphatase_core_sf"/>
</dbReference>
<dbReference type="PANTHER" id="PTHR43751">
    <property type="entry name" value="SULFATASE"/>
    <property type="match status" value="1"/>
</dbReference>
<dbReference type="Gene3D" id="3.40.720.10">
    <property type="entry name" value="Alkaline Phosphatase, subunit A"/>
    <property type="match status" value="1"/>
</dbReference>
<dbReference type="InterPro" id="IPR000917">
    <property type="entry name" value="Sulfatase_N"/>
</dbReference>
<name>Q93P98_9BACT</name>